<protein>
    <recommendedName>
        <fullName evidence="1">Pyridoxamine 5'-phosphate oxidase N-terminal domain-containing protein</fullName>
    </recommendedName>
</protein>
<dbReference type="Pfam" id="PF01243">
    <property type="entry name" value="PNPOx_N"/>
    <property type="match status" value="1"/>
</dbReference>
<dbReference type="Gene3D" id="2.30.110.10">
    <property type="entry name" value="Electron Transport, Fmn-binding Protein, Chain A"/>
    <property type="match status" value="1"/>
</dbReference>
<proteinExistence type="predicted"/>
<reference evidence="2 3" key="1">
    <citation type="submission" date="2021-11" db="EMBL/GenBank/DDBJ databases">
        <title>Draft genome sequence of Paenibacillus profundus YoMME, a new Gram-positive bacteria with exoelectrogenic properties.</title>
        <authorList>
            <person name="Hubenova Y."/>
            <person name="Hubenova E."/>
            <person name="Manasiev Y."/>
            <person name="Peykov S."/>
            <person name="Mitov M."/>
        </authorList>
    </citation>
    <scope>NUCLEOTIDE SEQUENCE [LARGE SCALE GENOMIC DNA]</scope>
    <source>
        <strain evidence="2 3">YoMME</strain>
    </source>
</reference>
<organism evidence="2 3">
    <name type="scientific">Paenibacillus profundus</name>
    <dbReference type="NCBI Taxonomy" id="1173085"/>
    <lineage>
        <taxon>Bacteria</taxon>
        <taxon>Bacillati</taxon>
        <taxon>Bacillota</taxon>
        <taxon>Bacilli</taxon>
        <taxon>Bacillales</taxon>
        <taxon>Paenibacillaceae</taxon>
        <taxon>Paenibacillus</taxon>
    </lineage>
</organism>
<accession>A0ABS8YBL5</accession>
<name>A0ABS8YBL5_9BACL</name>
<dbReference type="InterPro" id="IPR011576">
    <property type="entry name" value="Pyridox_Oxase_N"/>
</dbReference>
<evidence type="ECO:0000259" key="1">
    <source>
        <dbReference type="Pfam" id="PF01243"/>
    </source>
</evidence>
<dbReference type="InterPro" id="IPR012349">
    <property type="entry name" value="Split_barrel_FMN-bd"/>
</dbReference>
<comment type="caution">
    <text evidence="2">The sequence shown here is derived from an EMBL/GenBank/DDBJ whole genome shotgun (WGS) entry which is preliminary data.</text>
</comment>
<feature type="domain" description="Pyridoxamine 5'-phosphate oxidase N-terminal" evidence="1">
    <location>
        <begin position="9"/>
        <end position="93"/>
    </location>
</feature>
<dbReference type="NCBIfam" id="NF005232">
    <property type="entry name" value="PRK06733.1"/>
    <property type="match status" value="1"/>
</dbReference>
<sequence length="150" mass="16655">MSENNAALHDALFAQLQQESFILLHTTDAESGGPTTSAISWVHAINERKLRIAIDLRSRLVDNMKQHRSVAVTIFGTNTVTAVYGQASLIEEPLPAVPLKLACFDIDITSVRDAMFYGARLNAMPQYEKTYDKRAADKLDGQVFEAMRKA</sequence>
<dbReference type="EMBL" id="JAJNBZ010000001">
    <property type="protein sequence ID" value="MCE5167813.1"/>
    <property type="molecule type" value="Genomic_DNA"/>
</dbReference>
<dbReference type="Proteomes" id="UP001199916">
    <property type="component" value="Unassembled WGS sequence"/>
</dbReference>
<evidence type="ECO:0000313" key="2">
    <source>
        <dbReference type="EMBL" id="MCE5167813.1"/>
    </source>
</evidence>
<keyword evidence="3" id="KW-1185">Reference proteome</keyword>
<evidence type="ECO:0000313" key="3">
    <source>
        <dbReference type="Proteomes" id="UP001199916"/>
    </source>
</evidence>
<dbReference type="RefSeq" id="WP_233695326.1">
    <property type="nucleotide sequence ID" value="NZ_JAJNBZ010000001.1"/>
</dbReference>
<dbReference type="SUPFAM" id="SSF50475">
    <property type="entry name" value="FMN-binding split barrel"/>
    <property type="match status" value="1"/>
</dbReference>
<gene>
    <name evidence="2" type="ORF">LQV63_00575</name>
</gene>